<dbReference type="Proteomes" id="UP001179181">
    <property type="component" value="Unassembled WGS sequence"/>
</dbReference>
<evidence type="ECO:0000313" key="2">
    <source>
        <dbReference type="Proteomes" id="UP001179181"/>
    </source>
</evidence>
<sequence>MPGMSISGIFHFIRRQLRFSREKRRFISFDSGGATFYINFTSVNQYIFAA</sequence>
<accession>A0ABX0USW1</accession>
<protein>
    <submittedName>
        <fullName evidence="1">Uncharacterized protein</fullName>
    </submittedName>
</protein>
<proteinExistence type="predicted"/>
<keyword evidence="2" id="KW-1185">Reference proteome</keyword>
<evidence type="ECO:0000313" key="1">
    <source>
        <dbReference type="EMBL" id="NIJ56058.1"/>
    </source>
</evidence>
<organism evidence="1 2">
    <name type="scientific">Dyadobacter arcticus</name>
    <dbReference type="NCBI Taxonomy" id="1078754"/>
    <lineage>
        <taxon>Bacteria</taxon>
        <taxon>Pseudomonadati</taxon>
        <taxon>Bacteroidota</taxon>
        <taxon>Cytophagia</taxon>
        <taxon>Cytophagales</taxon>
        <taxon>Spirosomataceae</taxon>
        <taxon>Dyadobacter</taxon>
    </lineage>
</organism>
<dbReference type="EMBL" id="JAASQJ010000007">
    <property type="protein sequence ID" value="NIJ56058.1"/>
    <property type="molecule type" value="Genomic_DNA"/>
</dbReference>
<comment type="caution">
    <text evidence="1">The sequence shown here is derived from an EMBL/GenBank/DDBJ whole genome shotgun (WGS) entry which is preliminary data.</text>
</comment>
<gene>
    <name evidence="1" type="ORF">FHS68_005253</name>
</gene>
<name>A0ABX0USW1_9BACT</name>
<reference evidence="1 2" key="1">
    <citation type="submission" date="2020-03" db="EMBL/GenBank/DDBJ databases">
        <title>Genomic Encyclopedia of Type Strains, Phase IV (KMG-IV): sequencing the most valuable type-strain genomes for metagenomic binning, comparative biology and taxonomic classification.</title>
        <authorList>
            <person name="Goeker M."/>
        </authorList>
    </citation>
    <scope>NUCLEOTIDE SEQUENCE [LARGE SCALE GENOMIC DNA]</scope>
    <source>
        <strain evidence="1 2">DSM 102865</strain>
    </source>
</reference>